<evidence type="ECO:0000256" key="1">
    <source>
        <dbReference type="SAM" id="Phobius"/>
    </source>
</evidence>
<reference evidence="2 3" key="1">
    <citation type="journal article" date="2016" name="Front. Microbiol.">
        <title>Single-Cell (Meta-)Genomics of a Dimorphic Candidatus Thiomargarita nelsonii Reveals Genomic Plasticity.</title>
        <authorList>
            <person name="Flood B.E."/>
            <person name="Fliss P."/>
            <person name="Jones D.S."/>
            <person name="Dick G.J."/>
            <person name="Jain S."/>
            <person name="Kaster A.K."/>
            <person name="Winkel M."/>
            <person name="Mussmann M."/>
            <person name="Bailey J."/>
        </authorList>
    </citation>
    <scope>NUCLEOTIDE SEQUENCE [LARGE SCALE GENOMIC DNA]</scope>
    <source>
        <strain evidence="2">Hydrate Ridge</strain>
    </source>
</reference>
<name>A0A0A6RMF7_9GAMM</name>
<organism evidence="2 3">
    <name type="scientific">Candidatus Thiomargarita nelsonii</name>
    <dbReference type="NCBI Taxonomy" id="1003181"/>
    <lineage>
        <taxon>Bacteria</taxon>
        <taxon>Pseudomonadati</taxon>
        <taxon>Pseudomonadota</taxon>
        <taxon>Gammaproteobacteria</taxon>
        <taxon>Thiotrichales</taxon>
        <taxon>Thiotrichaceae</taxon>
        <taxon>Thiomargarita</taxon>
    </lineage>
</organism>
<comment type="caution">
    <text evidence="2">The sequence shown here is derived from an EMBL/GenBank/DDBJ whole genome shotgun (WGS) entry which is preliminary data.</text>
</comment>
<sequence>MRFDSKIGNYRPRRKKKRYWLVLILLLAVGGYFALPSILKSIEQAEQAETIMENEPETGADKQIIKTIPLPELGAS</sequence>
<feature type="transmembrane region" description="Helical" evidence="1">
    <location>
        <begin position="20"/>
        <end position="39"/>
    </location>
</feature>
<keyword evidence="1" id="KW-0472">Membrane</keyword>
<evidence type="ECO:0000313" key="3">
    <source>
        <dbReference type="Proteomes" id="UP000030428"/>
    </source>
</evidence>
<accession>A0A0A6RMF7</accession>
<keyword evidence="3" id="KW-1185">Reference proteome</keyword>
<dbReference type="Proteomes" id="UP000030428">
    <property type="component" value="Unassembled WGS sequence"/>
</dbReference>
<dbReference type="AlphaFoldDB" id="A0A0A6RMF7"/>
<keyword evidence="1" id="KW-1133">Transmembrane helix</keyword>
<proteinExistence type="predicted"/>
<evidence type="ECO:0000313" key="2">
    <source>
        <dbReference type="EMBL" id="KHD05011.1"/>
    </source>
</evidence>
<keyword evidence="1" id="KW-0812">Transmembrane</keyword>
<protein>
    <submittedName>
        <fullName evidence="2">Uncharacterized protein</fullName>
    </submittedName>
</protein>
<gene>
    <name evidence="2" type="ORF">PN36_11995</name>
</gene>
<dbReference type="EMBL" id="JSZA02000037">
    <property type="protein sequence ID" value="KHD05011.1"/>
    <property type="molecule type" value="Genomic_DNA"/>
</dbReference>